<sequence length="558" mass="63001">MPEPLSILEAVDTCLHLTKALFDYAQDMKRFKKDFGDLTLNFGYDEIMLKKFIRYFHVYQERIDVEIRNHMTRLTGMLNERLTEIKTRINHRKNGGVLDYVVWPLVKSDLEKAEAKLGCWVLNINLVLSNLPEDLRKPLLELFANNDGKDYGRKGNPLSPLIAAEGMRKGINKSVDDQEFQDQLLKLRDDSVAGEVLEASVVSAAAAAKAAGIEPDHYAGVVVTKNDNRTTYFPPDLINVPMVYMHNKKENRNIELEVAKLVIILSHADTHKMHILRASKYFALAIPDNAAAIFEYGIIYEKPSDIACVVTLKDLIKHGVAENYSLTQILRLALELTSAISYIHAVGWVHESIRPQNILICYSKDDISKDSNMISRQPGVLNLCGFGSSRRMAPQVRSHGPDDGDWTTELYCHPERQRKTLVREEERRSSRLSGLSGSTTASNGQLELVRFEPQHDIYSLGVVLLELGLRKDLETLGLEPSNNNDHVDKRGTSHGSSEPSLKFAEPEDRKQMLKDTSATLLARRVGDPWKNIVVKCLEGESSQMTAEKIWAQIEELRI</sequence>
<dbReference type="OrthoDB" id="1911848at2759"/>
<proteinExistence type="predicted"/>
<dbReference type="InterPro" id="IPR000719">
    <property type="entry name" value="Prot_kinase_dom"/>
</dbReference>
<dbReference type="Proteomes" id="UP000053317">
    <property type="component" value="Unassembled WGS sequence"/>
</dbReference>
<evidence type="ECO:0000256" key="1">
    <source>
        <dbReference type="SAM" id="MobiDB-lite"/>
    </source>
</evidence>
<organism evidence="3 4">
    <name type="scientific">Phaeomoniella chlamydospora</name>
    <name type="common">Phaeoacremonium chlamydosporum</name>
    <dbReference type="NCBI Taxonomy" id="158046"/>
    <lineage>
        <taxon>Eukaryota</taxon>
        <taxon>Fungi</taxon>
        <taxon>Dikarya</taxon>
        <taxon>Ascomycota</taxon>
        <taxon>Pezizomycotina</taxon>
        <taxon>Eurotiomycetes</taxon>
        <taxon>Chaetothyriomycetidae</taxon>
        <taxon>Phaeomoniellales</taxon>
        <taxon>Phaeomoniellaceae</taxon>
        <taxon>Phaeomoniella</taxon>
    </lineage>
</organism>
<dbReference type="PANTHER" id="PTHR37542">
    <property type="entry name" value="HELO DOMAIN-CONTAINING PROTEIN-RELATED"/>
    <property type="match status" value="1"/>
</dbReference>
<dbReference type="InterPro" id="IPR011009">
    <property type="entry name" value="Kinase-like_dom_sf"/>
</dbReference>
<keyword evidence="4" id="KW-1185">Reference proteome</keyword>
<feature type="region of interest" description="Disordered" evidence="1">
    <location>
        <begin position="476"/>
        <end position="509"/>
    </location>
</feature>
<gene>
    <name evidence="3" type="ORF">UCRPC4_g05749</name>
</gene>
<name>A0A0G2FZ47_PHACM</name>
<comment type="caution">
    <text evidence="3">The sequence shown here is derived from an EMBL/GenBank/DDBJ whole genome shotgun (WGS) entry which is preliminary data.</text>
</comment>
<dbReference type="EMBL" id="LCWF01000150">
    <property type="protein sequence ID" value="KKY17023.1"/>
    <property type="molecule type" value="Genomic_DNA"/>
</dbReference>
<dbReference type="PROSITE" id="PS50011">
    <property type="entry name" value="PROTEIN_KINASE_DOM"/>
    <property type="match status" value="1"/>
</dbReference>
<dbReference type="GO" id="GO:0005524">
    <property type="term" value="F:ATP binding"/>
    <property type="evidence" value="ECO:0007669"/>
    <property type="project" value="InterPro"/>
</dbReference>
<evidence type="ECO:0000259" key="2">
    <source>
        <dbReference type="PROSITE" id="PS50011"/>
    </source>
</evidence>
<dbReference type="GO" id="GO:0004672">
    <property type="term" value="F:protein kinase activity"/>
    <property type="evidence" value="ECO:0007669"/>
    <property type="project" value="InterPro"/>
</dbReference>
<dbReference type="Gene3D" id="1.10.510.10">
    <property type="entry name" value="Transferase(Phosphotransferase) domain 1"/>
    <property type="match status" value="1"/>
</dbReference>
<reference evidence="3 4" key="2">
    <citation type="submission" date="2015-05" db="EMBL/GenBank/DDBJ databases">
        <authorList>
            <person name="Morales-Cruz A."/>
            <person name="Amrine K.C."/>
            <person name="Cantu D."/>
        </authorList>
    </citation>
    <scope>NUCLEOTIDE SEQUENCE [LARGE SCALE GENOMIC DNA]</scope>
    <source>
        <strain evidence="3">UCRPC4</strain>
    </source>
</reference>
<feature type="region of interest" description="Disordered" evidence="1">
    <location>
        <begin position="417"/>
        <end position="441"/>
    </location>
</feature>
<accession>A0A0G2FZ47</accession>
<dbReference type="AlphaFoldDB" id="A0A0G2FZ47"/>
<protein>
    <submittedName>
        <fullName evidence="3">Putative het-s domain protein</fullName>
    </submittedName>
</protein>
<evidence type="ECO:0000313" key="4">
    <source>
        <dbReference type="Proteomes" id="UP000053317"/>
    </source>
</evidence>
<dbReference type="SUPFAM" id="SSF56112">
    <property type="entry name" value="Protein kinase-like (PK-like)"/>
    <property type="match status" value="1"/>
</dbReference>
<feature type="compositionally biased region" description="Basic and acidic residues" evidence="1">
    <location>
        <begin position="417"/>
        <end position="429"/>
    </location>
</feature>
<reference evidence="3 4" key="1">
    <citation type="submission" date="2015-05" db="EMBL/GenBank/DDBJ databases">
        <title>Distinctive expansion of gene families associated with plant cell wall degradation and secondary metabolism in the genomes of grapevine trunk pathogens.</title>
        <authorList>
            <person name="Lawrence D.P."/>
            <person name="Travadon R."/>
            <person name="Rolshausen P.E."/>
            <person name="Baumgartner K."/>
        </authorList>
    </citation>
    <scope>NUCLEOTIDE SEQUENCE [LARGE SCALE GENOMIC DNA]</scope>
    <source>
        <strain evidence="3">UCRPC4</strain>
    </source>
</reference>
<evidence type="ECO:0000313" key="3">
    <source>
        <dbReference type="EMBL" id="KKY17023.1"/>
    </source>
</evidence>
<dbReference type="PANTHER" id="PTHR37542:SF3">
    <property type="entry name" value="PRION-INHIBITION AND PROPAGATION HELO DOMAIN-CONTAINING PROTEIN"/>
    <property type="match status" value="1"/>
</dbReference>
<feature type="domain" description="Protein kinase" evidence="2">
    <location>
        <begin position="182"/>
        <end position="556"/>
    </location>
</feature>